<feature type="transmembrane region" description="Helical" evidence="1">
    <location>
        <begin position="207"/>
        <end position="229"/>
    </location>
</feature>
<dbReference type="AlphaFoldDB" id="S0G849"/>
<dbReference type="EMBL" id="APJX01000001">
    <property type="protein sequence ID" value="EMS81481.1"/>
    <property type="molecule type" value="Genomic_DNA"/>
</dbReference>
<evidence type="ECO:0000313" key="3">
    <source>
        <dbReference type="Proteomes" id="UP000014216"/>
    </source>
</evidence>
<dbReference type="RefSeq" id="WP_006964223.1">
    <property type="nucleotide sequence ID" value="NZ_APJX01000001.1"/>
</dbReference>
<comment type="caution">
    <text evidence="2">The sequence shown here is derived from an EMBL/GenBank/DDBJ whole genome shotgun (WGS) entry which is preliminary data.</text>
</comment>
<keyword evidence="3" id="KW-1185">Reference proteome</keyword>
<gene>
    <name evidence="2" type="ORF">Dpo_1c06220</name>
</gene>
<reference evidence="2 3" key="1">
    <citation type="journal article" date="2013" name="Genome Announc.">
        <title>Draft Genome Sequence of Desulfotignum phosphitoxidans DSM 13687 Strain FiPS-3.</title>
        <authorList>
            <person name="Poehlein A."/>
            <person name="Daniel R."/>
            <person name="Simeonova D.D."/>
        </authorList>
    </citation>
    <scope>NUCLEOTIDE SEQUENCE [LARGE SCALE GENOMIC DNA]</scope>
    <source>
        <strain evidence="2 3">DSM 13687</strain>
    </source>
</reference>
<accession>S0G849</accession>
<feature type="transmembrane region" description="Helical" evidence="1">
    <location>
        <begin position="88"/>
        <end position="106"/>
    </location>
</feature>
<evidence type="ECO:0000256" key="1">
    <source>
        <dbReference type="SAM" id="Phobius"/>
    </source>
</evidence>
<feature type="transmembrane region" description="Helical" evidence="1">
    <location>
        <begin position="176"/>
        <end position="195"/>
    </location>
</feature>
<feature type="transmembrane region" description="Helical" evidence="1">
    <location>
        <begin position="279"/>
        <end position="303"/>
    </location>
</feature>
<feature type="transmembrane region" description="Helical" evidence="1">
    <location>
        <begin position="60"/>
        <end position="81"/>
    </location>
</feature>
<keyword evidence="1" id="KW-0812">Transmembrane</keyword>
<name>S0G849_9BACT</name>
<feature type="transmembrane region" description="Helical" evidence="1">
    <location>
        <begin position="21"/>
        <end position="40"/>
    </location>
</feature>
<feature type="transmembrane region" description="Helical" evidence="1">
    <location>
        <begin position="249"/>
        <end position="267"/>
    </location>
</feature>
<organism evidence="2 3">
    <name type="scientific">Desulfotignum phosphitoxidans DSM 13687</name>
    <dbReference type="NCBI Taxonomy" id="1286635"/>
    <lineage>
        <taxon>Bacteria</taxon>
        <taxon>Pseudomonadati</taxon>
        <taxon>Thermodesulfobacteriota</taxon>
        <taxon>Desulfobacteria</taxon>
        <taxon>Desulfobacterales</taxon>
        <taxon>Desulfobacteraceae</taxon>
        <taxon>Desulfotignum</taxon>
    </lineage>
</organism>
<feature type="transmembrane region" description="Helical" evidence="1">
    <location>
        <begin position="118"/>
        <end position="141"/>
    </location>
</feature>
<dbReference type="OrthoDB" id="7929308at2"/>
<dbReference type="Proteomes" id="UP000014216">
    <property type="component" value="Unassembled WGS sequence"/>
</dbReference>
<protein>
    <submittedName>
        <fullName evidence="2">Putative membrane protein</fullName>
    </submittedName>
</protein>
<keyword evidence="1" id="KW-0472">Membrane</keyword>
<sequence length="355" mass="40168">MENNEIEVAPLRMGTAIKGLVLIYGLTIISCIIVNIWMKASPIGPWTGDDIQAWYWFDNVTLQLMALWWALLFVVVGNWPFNSIENPLVKGIVIIVVSWILGWLTAKGIYWTGLGAGWVFPIVGSIYFLLAFFSFTGENWIVANLSPARQFSVLLLLIWGLTYIITNTGLRWIPAWWFPFLQMGSATTLLAYWTRKMPQPVKSITQMLILFLCICIFLWASKLMGVWDLKQDGVSTFWNLGYLTPDNNWLLWFMVGCSVVYGVLIPLHNWPFTKIPMPWGGIAASVFAIALIFVVTGFLKSLIGSVFTDMNEALTYGYMGVNWSFVIPLIFGIGLEKPYLWTGQKTPGTWEDVDG</sequence>
<feature type="transmembrane region" description="Helical" evidence="1">
    <location>
        <begin position="315"/>
        <end position="335"/>
    </location>
</feature>
<proteinExistence type="predicted"/>
<keyword evidence="1" id="KW-1133">Transmembrane helix</keyword>
<evidence type="ECO:0000313" key="2">
    <source>
        <dbReference type="EMBL" id="EMS81481.1"/>
    </source>
</evidence>